<evidence type="ECO:0000313" key="8">
    <source>
        <dbReference type="EMBL" id="KAH7278089.1"/>
    </source>
</evidence>
<feature type="compositionally biased region" description="Polar residues" evidence="5">
    <location>
        <begin position="69"/>
        <end position="82"/>
    </location>
</feature>
<name>A0A8T2Q347_CERRI</name>
<reference evidence="8" key="1">
    <citation type="submission" date="2021-08" db="EMBL/GenBank/DDBJ databases">
        <title>WGS assembly of Ceratopteris richardii.</title>
        <authorList>
            <person name="Marchant D.B."/>
            <person name="Chen G."/>
            <person name="Jenkins J."/>
            <person name="Shu S."/>
            <person name="Leebens-Mack J."/>
            <person name="Grimwood J."/>
            <person name="Schmutz J."/>
            <person name="Soltis P."/>
            <person name="Soltis D."/>
            <person name="Chen Z.-H."/>
        </authorList>
    </citation>
    <scope>NUCLEOTIDE SEQUENCE</scope>
    <source>
        <strain evidence="8">Whitten #5841</strain>
        <tissue evidence="8">Leaf</tissue>
    </source>
</reference>
<gene>
    <name evidence="8" type="ORF">KP509_38G023900</name>
</gene>
<keyword evidence="9" id="KW-1185">Reference proteome</keyword>
<evidence type="ECO:0000256" key="4">
    <source>
        <dbReference type="ARBA" id="ARBA00023034"/>
    </source>
</evidence>
<comment type="similarity">
    <text evidence="2">Belongs to the glycosyltransferase 47 family.</text>
</comment>
<sequence>MPFSLKAFSVIFIFCGCSMLILLGPYSTRDPPQHSYGLAPINLQHKSEYELRQEQLHQTPQRPDRLPAKTQSPQQQTDGLSRNNTADLEDELCYGKRVFIHDLPGSFNSDLLHLCRYGLTGWLNFCPHIANDGFGEPLQAQVQVSAVNGSFFRDSIMEGNVSILEDSSKSVAVSSSSPFLGSGWYRTDPYMLEVVFHRRLLRYACLTKDPEMADAFFLPYYTGIDALRFLYGSGASKPKERHGSELVKWLKQDAIAKKAWQKFDGRDHFLVMGRTAWDFDGSADGGWGTGILHIPEYESMTILLIEREPWSVNQHAIPYPTSFHPSSASELDGWIRKVRSVARPTLFTFVGSLRPELMKNGIREALIDQCSSSKNCQLLDCKRLRCSHNPQPIIETFLHSQFCLQPRGDTATRRSLFDSIISGCIPVLFHNDTAYSQYKWHLPAEAHQWSVYMYEEKIRGGARLEDALLQYTQETIDAMRNALIDMIPRTVYAGFSSEEEIHEDAVDVTVGEVLKIVSKKKRKWPTPPGSNSTDIH</sequence>
<dbReference type="GO" id="GO:0016757">
    <property type="term" value="F:glycosyltransferase activity"/>
    <property type="evidence" value="ECO:0007669"/>
    <property type="project" value="InterPro"/>
</dbReference>
<proteinExistence type="inferred from homology"/>
<dbReference type="PANTHER" id="PTHR11062">
    <property type="entry name" value="EXOSTOSIN HEPARAN SULFATE GLYCOSYLTRANSFERASE -RELATED"/>
    <property type="match status" value="1"/>
</dbReference>
<accession>A0A8T2Q347</accession>
<dbReference type="Pfam" id="PF03016">
    <property type="entry name" value="Exostosin_GT47"/>
    <property type="match status" value="1"/>
</dbReference>
<evidence type="ECO:0000256" key="1">
    <source>
        <dbReference type="ARBA" id="ARBA00004323"/>
    </source>
</evidence>
<keyword evidence="6" id="KW-1133">Transmembrane helix</keyword>
<feature type="domain" description="Exostosin GT47" evidence="7">
    <location>
        <begin position="93"/>
        <end position="459"/>
    </location>
</feature>
<evidence type="ECO:0000256" key="2">
    <source>
        <dbReference type="ARBA" id="ARBA00010271"/>
    </source>
</evidence>
<dbReference type="Proteomes" id="UP000825935">
    <property type="component" value="Chromosome 38"/>
</dbReference>
<keyword evidence="3" id="KW-0735">Signal-anchor</keyword>
<feature type="region of interest" description="Disordered" evidence="5">
    <location>
        <begin position="52"/>
        <end position="82"/>
    </location>
</feature>
<evidence type="ECO:0000259" key="7">
    <source>
        <dbReference type="Pfam" id="PF03016"/>
    </source>
</evidence>
<keyword evidence="6" id="KW-0472">Membrane</keyword>
<dbReference type="PANTHER" id="PTHR11062:SF58">
    <property type="entry name" value="XYLOGLUCAN GALACTOSYLTRANSFERASE GT19-RELATED"/>
    <property type="match status" value="1"/>
</dbReference>
<dbReference type="InterPro" id="IPR004263">
    <property type="entry name" value="Exostosin"/>
</dbReference>
<organism evidence="8 9">
    <name type="scientific">Ceratopteris richardii</name>
    <name type="common">Triangle waterfern</name>
    <dbReference type="NCBI Taxonomy" id="49495"/>
    <lineage>
        <taxon>Eukaryota</taxon>
        <taxon>Viridiplantae</taxon>
        <taxon>Streptophyta</taxon>
        <taxon>Embryophyta</taxon>
        <taxon>Tracheophyta</taxon>
        <taxon>Polypodiopsida</taxon>
        <taxon>Polypodiidae</taxon>
        <taxon>Polypodiales</taxon>
        <taxon>Pteridineae</taxon>
        <taxon>Pteridaceae</taxon>
        <taxon>Parkerioideae</taxon>
        <taxon>Ceratopteris</taxon>
    </lineage>
</organism>
<evidence type="ECO:0000256" key="5">
    <source>
        <dbReference type="SAM" id="MobiDB-lite"/>
    </source>
</evidence>
<comment type="subcellular location">
    <subcellularLocation>
        <location evidence="1">Golgi apparatus membrane</location>
        <topology evidence="1">Single-pass type II membrane protein</topology>
    </subcellularLocation>
</comment>
<dbReference type="AlphaFoldDB" id="A0A8T2Q347"/>
<dbReference type="OMA" id="GRRIFMY"/>
<comment type="caution">
    <text evidence="8">The sequence shown here is derived from an EMBL/GenBank/DDBJ whole genome shotgun (WGS) entry which is preliminary data.</text>
</comment>
<evidence type="ECO:0000313" key="9">
    <source>
        <dbReference type="Proteomes" id="UP000825935"/>
    </source>
</evidence>
<keyword evidence="4" id="KW-0333">Golgi apparatus</keyword>
<dbReference type="EMBL" id="CM035443">
    <property type="protein sequence ID" value="KAH7278089.1"/>
    <property type="molecule type" value="Genomic_DNA"/>
</dbReference>
<evidence type="ECO:0000256" key="3">
    <source>
        <dbReference type="ARBA" id="ARBA00022968"/>
    </source>
</evidence>
<evidence type="ECO:0000256" key="6">
    <source>
        <dbReference type="SAM" id="Phobius"/>
    </source>
</evidence>
<dbReference type="OrthoDB" id="1924787at2759"/>
<dbReference type="PROSITE" id="PS51257">
    <property type="entry name" value="PROKAR_LIPOPROTEIN"/>
    <property type="match status" value="1"/>
</dbReference>
<feature type="transmembrane region" description="Helical" evidence="6">
    <location>
        <begin position="7"/>
        <end position="26"/>
    </location>
</feature>
<protein>
    <recommendedName>
        <fullName evidence="7">Exostosin GT47 domain-containing protein</fullName>
    </recommendedName>
</protein>
<keyword evidence="6" id="KW-0812">Transmembrane</keyword>
<dbReference type="InterPro" id="IPR040911">
    <property type="entry name" value="Exostosin_GT47"/>
</dbReference>
<dbReference type="GO" id="GO:0000139">
    <property type="term" value="C:Golgi membrane"/>
    <property type="evidence" value="ECO:0007669"/>
    <property type="project" value="UniProtKB-SubCell"/>
</dbReference>